<evidence type="ECO:0000259" key="6">
    <source>
        <dbReference type="Pfam" id="PF02631"/>
    </source>
</evidence>
<evidence type="ECO:0000256" key="5">
    <source>
        <dbReference type="HAMAP-Rule" id="MF_01114"/>
    </source>
</evidence>
<comment type="similarity">
    <text evidence="2 5">Belongs to the RecX family.</text>
</comment>
<dbReference type="PANTHER" id="PTHR33602">
    <property type="entry name" value="REGULATORY PROTEIN RECX FAMILY PROTEIN"/>
    <property type="match status" value="1"/>
</dbReference>
<dbReference type="InterPro" id="IPR053924">
    <property type="entry name" value="RecX_HTH_2nd"/>
</dbReference>
<dbReference type="InterPro" id="IPR036388">
    <property type="entry name" value="WH-like_DNA-bd_sf"/>
</dbReference>
<dbReference type="Gene3D" id="1.10.10.10">
    <property type="entry name" value="Winged helix-like DNA-binding domain superfamily/Winged helix DNA-binding domain"/>
    <property type="match status" value="3"/>
</dbReference>
<protein>
    <recommendedName>
        <fullName evidence="3 5">Regulatory protein RecX</fullName>
    </recommendedName>
</protein>
<dbReference type="OrthoDB" id="9813859at2"/>
<dbReference type="HAMAP" id="MF_01114">
    <property type="entry name" value="RecX"/>
    <property type="match status" value="1"/>
</dbReference>
<evidence type="ECO:0000259" key="8">
    <source>
        <dbReference type="Pfam" id="PF21982"/>
    </source>
</evidence>
<sequence length="160" mass="18455">MTGSSQPSDCYLAALRLLTGQDYTCAALRRKLQMKRFSAEEAQQAVERLISEGYLQDQRYAERFVAAARNSGRYVGYRLRQELRRRGVDAELVEQVLQDAPDDGDDLMRARELIERRYAGFNPQVADDRQRRRIAGFLQRRGFPSRVVMTLLNRASSSFE</sequence>
<dbReference type="InterPro" id="IPR053926">
    <property type="entry name" value="RecX_HTH_1st"/>
</dbReference>
<dbReference type="Pfam" id="PF21982">
    <property type="entry name" value="RecX_HTH1"/>
    <property type="match status" value="1"/>
</dbReference>
<evidence type="ECO:0000313" key="9">
    <source>
        <dbReference type="EMBL" id="SJZ61591.1"/>
    </source>
</evidence>
<evidence type="ECO:0000259" key="7">
    <source>
        <dbReference type="Pfam" id="PF21981"/>
    </source>
</evidence>
<dbReference type="STRING" id="115783.SAMN02745119_01136"/>
<dbReference type="InterPro" id="IPR053925">
    <property type="entry name" value="RecX_HTH_3rd"/>
</dbReference>
<evidence type="ECO:0000313" key="10">
    <source>
        <dbReference type="Proteomes" id="UP000190102"/>
    </source>
</evidence>
<feature type="domain" description="RecX second three-helical" evidence="6">
    <location>
        <begin position="57"/>
        <end position="97"/>
    </location>
</feature>
<name>A0A1T4M3V5_9BACT</name>
<evidence type="ECO:0000256" key="3">
    <source>
        <dbReference type="ARBA" id="ARBA00018111"/>
    </source>
</evidence>
<organism evidence="9 10">
    <name type="scientific">Trichlorobacter thiogenes</name>
    <dbReference type="NCBI Taxonomy" id="115783"/>
    <lineage>
        <taxon>Bacteria</taxon>
        <taxon>Pseudomonadati</taxon>
        <taxon>Thermodesulfobacteriota</taxon>
        <taxon>Desulfuromonadia</taxon>
        <taxon>Geobacterales</taxon>
        <taxon>Geobacteraceae</taxon>
        <taxon>Trichlorobacter</taxon>
    </lineage>
</organism>
<comment type="function">
    <text evidence="5">Modulates RecA activity.</text>
</comment>
<keyword evidence="4 5" id="KW-0963">Cytoplasm</keyword>
<dbReference type="AlphaFoldDB" id="A0A1T4M3V5"/>
<evidence type="ECO:0000256" key="4">
    <source>
        <dbReference type="ARBA" id="ARBA00022490"/>
    </source>
</evidence>
<keyword evidence="10" id="KW-1185">Reference proteome</keyword>
<evidence type="ECO:0000256" key="1">
    <source>
        <dbReference type="ARBA" id="ARBA00004496"/>
    </source>
</evidence>
<evidence type="ECO:0000256" key="2">
    <source>
        <dbReference type="ARBA" id="ARBA00009695"/>
    </source>
</evidence>
<feature type="domain" description="RecX third three-helical" evidence="7">
    <location>
        <begin position="106"/>
        <end position="149"/>
    </location>
</feature>
<comment type="subcellular location">
    <subcellularLocation>
        <location evidence="1 5">Cytoplasm</location>
    </subcellularLocation>
</comment>
<dbReference type="EMBL" id="FUWR01000004">
    <property type="protein sequence ID" value="SJZ61591.1"/>
    <property type="molecule type" value="Genomic_DNA"/>
</dbReference>
<accession>A0A1T4M3V5</accession>
<dbReference type="Proteomes" id="UP000190102">
    <property type="component" value="Unassembled WGS sequence"/>
</dbReference>
<dbReference type="GO" id="GO:0005737">
    <property type="term" value="C:cytoplasm"/>
    <property type="evidence" value="ECO:0007669"/>
    <property type="project" value="UniProtKB-SubCell"/>
</dbReference>
<dbReference type="PANTHER" id="PTHR33602:SF1">
    <property type="entry name" value="REGULATORY PROTEIN RECX FAMILY PROTEIN"/>
    <property type="match status" value="1"/>
</dbReference>
<feature type="domain" description="RecX first three-helical" evidence="8">
    <location>
        <begin position="10"/>
        <end position="49"/>
    </location>
</feature>
<dbReference type="RefSeq" id="WP_078789400.1">
    <property type="nucleotide sequence ID" value="NZ_FUWR01000004.1"/>
</dbReference>
<reference evidence="10" key="1">
    <citation type="submission" date="2017-02" db="EMBL/GenBank/DDBJ databases">
        <authorList>
            <person name="Varghese N."/>
            <person name="Submissions S."/>
        </authorList>
    </citation>
    <scope>NUCLEOTIDE SEQUENCE [LARGE SCALE GENOMIC DNA]</scope>
    <source>
        <strain evidence="10">ATCC BAA-34</strain>
    </source>
</reference>
<proteinExistence type="inferred from homology"/>
<dbReference type="InterPro" id="IPR003783">
    <property type="entry name" value="Regulatory_RecX"/>
</dbReference>
<gene>
    <name evidence="5" type="primary">recX</name>
    <name evidence="9" type="ORF">SAMN02745119_01136</name>
</gene>
<dbReference type="Pfam" id="PF21981">
    <property type="entry name" value="RecX_HTH3"/>
    <property type="match status" value="1"/>
</dbReference>
<dbReference type="GO" id="GO:0006282">
    <property type="term" value="P:regulation of DNA repair"/>
    <property type="evidence" value="ECO:0007669"/>
    <property type="project" value="UniProtKB-UniRule"/>
</dbReference>
<dbReference type="Pfam" id="PF02631">
    <property type="entry name" value="RecX_HTH2"/>
    <property type="match status" value="1"/>
</dbReference>